<name>A0ABN2WZ50_9ACTN</name>
<feature type="region of interest" description="Disordered" evidence="1">
    <location>
        <begin position="1"/>
        <end position="26"/>
    </location>
</feature>
<keyword evidence="3" id="KW-1185">Reference proteome</keyword>
<dbReference type="Gene3D" id="1.10.287.1060">
    <property type="entry name" value="ESAT-6-like"/>
    <property type="match status" value="1"/>
</dbReference>
<protein>
    <recommendedName>
        <fullName evidence="4">Type VII secretion system (Wss) protein ESAT-6</fullName>
    </recommendedName>
</protein>
<evidence type="ECO:0000313" key="2">
    <source>
        <dbReference type="EMBL" id="GAA2102108.1"/>
    </source>
</evidence>
<evidence type="ECO:0000313" key="3">
    <source>
        <dbReference type="Proteomes" id="UP001500897"/>
    </source>
</evidence>
<evidence type="ECO:0008006" key="4">
    <source>
        <dbReference type="Google" id="ProtNLM"/>
    </source>
</evidence>
<dbReference type="EMBL" id="BAAANS010000023">
    <property type="protein sequence ID" value="GAA2102108.1"/>
    <property type="molecule type" value="Genomic_DNA"/>
</dbReference>
<sequence>MVETPVEADRFEVDTAGPESIALDPVQPRERMGGLLQPMQQGVPVSEQATPEMLLPRERVLPAEPETLLPRQPAMQLAEPETLLPRQGLEQASPETLLPRQGLEQPVEPFQQGRTDFAAPSAEHPVEPAYAPLQPMQQGVPLSRATPDQVAHRPMAARNAASGSGSSGGAGSGFRVDPDQYRAAVSPLLAAADQLGNAYRSLSAYLPSLEAQDPWGNDESGKKFAEGEHGYVNVSHSTMTLFKSLSGGLKGIADGLKQMADSYQNADDDTVAELGEIDSTAPMPASPSLPSTSPHLMITPGMTQSGRH</sequence>
<comment type="caution">
    <text evidence="2">The sequence shown here is derived from an EMBL/GenBank/DDBJ whole genome shotgun (WGS) entry which is preliminary data.</text>
</comment>
<organism evidence="2 3">
    <name type="scientific">Kitasatospora saccharophila</name>
    <dbReference type="NCBI Taxonomy" id="407973"/>
    <lineage>
        <taxon>Bacteria</taxon>
        <taxon>Bacillati</taxon>
        <taxon>Actinomycetota</taxon>
        <taxon>Actinomycetes</taxon>
        <taxon>Kitasatosporales</taxon>
        <taxon>Streptomycetaceae</taxon>
        <taxon>Kitasatospora</taxon>
    </lineage>
</organism>
<dbReference type="Proteomes" id="UP001500897">
    <property type="component" value="Unassembled WGS sequence"/>
</dbReference>
<reference evidence="2 3" key="1">
    <citation type="journal article" date="2019" name="Int. J. Syst. Evol. Microbiol.">
        <title>The Global Catalogue of Microorganisms (GCM) 10K type strain sequencing project: providing services to taxonomists for standard genome sequencing and annotation.</title>
        <authorList>
            <consortium name="The Broad Institute Genomics Platform"/>
            <consortium name="The Broad Institute Genome Sequencing Center for Infectious Disease"/>
            <person name="Wu L."/>
            <person name="Ma J."/>
        </authorList>
    </citation>
    <scope>NUCLEOTIDE SEQUENCE [LARGE SCALE GENOMIC DNA]</scope>
    <source>
        <strain evidence="2 3">JCM 14559</strain>
    </source>
</reference>
<accession>A0ABN2WZ50</accession>
<gene>
    <name evidence="2" type="ORF">GCM10009759_36370</name>
</gene>
<proteinExistence type="predicted"/>
<evidence type="ECO:0000256" key="1">
    <source>
        <dbReference type="SAM" id="MobiDB-lite"/>
    </source>
</evidence>
<feature type="region of interest" description="Disordered" evidence="1">
    <location>
        <begin position="69"/>
        <end position="174"/>
    </location>
</feature>
<feature type="region of interest" description="Disordered" evidence="1">
    <location>
        <begin position="276"/>
        <end position="308"/>
    </location>
</feature>